<evidence type="ECO:0000256" key="4">
    <source>
        <dbReference type="ARBA" id="ARBA00004406"/>
    </source>
</evidence>
<keyword evidence="16" id="KW-1133">Transmembrane helix</keyword>
<gene>
    <name evidence="18 19" type="primary">LOC108622763</name>
</gene>
<keyword evidence="17" id="KW-1185">Reference proteome</keyword>
<evidence type="ECO:0000256" key="10">
    <source>
        <dbReference type="ARBA" id="ARBA00023002"/>
    </source>
</evidence>
<evidence type="ECO:0000313" key="17">
    <source>
        <dbReference type="Proteomes" id="UP000694925"/>
    </source>
</evidence>
<dbReference type="GO" id="GO:0006082">
    <property type="term" value="P:organic acid metabolic process"/>
    <property type="evidence" value="ECO:0007669"/>
    <property type="project" value="TreeGrafter"/>
</dbReference>
<evidence type="ECO:0000256" key="16">
    <source>
        <dbReference type="SAM" id="Phobius"/>
    </source>
</evidence>
<dbReference type="PANTHER" id="PTHR24300">
    <property type="entry name" value="CYTOCHROME P450 508A4-RELATED"/>
    <property type="match status" value="1"/>
</dbReference>
<keyword evidence="10 15" id="KW-0560">Oxidoreductase</keyword>
<evidence type="ECO:0000256" key="11">
    <source>
        <dbReference type="ARBA" id="ARBA00023004"/>
    </source>
</evidence>
<evidence type="ECO:0000256" key="5">
    <source>
        <dbReference type="ARBA" id="ARBA00010617"/>
    </source>
</evidence>
<evidence type="ECO:0000256" key="14">
    <source>
        <dbReference type="PIRSR" id="PIRSR602401-1"/>
    </source>
</evidence>
<dbReference type="PROSITE" id="PS00086">
    <property type="entry name" value="CYTOCHROME_P450"/>
    <property type="match status" value="1"/>
</dbReference>
<dbReference type="SUPFAM" id="SSF48264">
    <property type="entry name" value="Cytochrome P450"/>
    <property type="match status" value="1"/>
</dbReference>
<dbReference type="Proteomes" id="UP000694925">
    <property type="component" value="Unplaced"/>
</dbReference>
<evidence type="ECO:0000256" key="2">
    <source>
        <dbReference type="ARBA" id="ARBA00003690"/>
    </source>
</evidence>
<keyword evidence="7 14" id="KW-0479">Metal-binding</keyword>
<comment type="subcellular location">
    <subcellularLocation>
        <location evidence="4">Endoplasmic reticulum membrane</location>
        <topology evidence="4">Peripheral membrane protein</topology>
    </subcellularLocation>
    <subcellularLocation>
        <location evidence="3">Microsome membrane</location>
        <topology evidence="3">Peripheral membrane protein</topology>
    </subcellularLocation>
</comment>
<dbReference type="Gene3D" id="1.10.630.10">
    <property type="entry name" value="Cytochrome P450"/>
    <property type="match status" value="1"/>
</dbReference>
<evidence type="ECO:0000256" key="1">
    <source>
        <dbReference type="ARBA" id="ARBA00001971"/>
    </source>
</evidence>
<accession>A0AAJ7ITJ0</accession>
<dbReference type="AlphaFoldDB" id="A0AAJ7ITJ0"/>
<dbReference type="InterPro" id="IPR036396">
    <property type="entry name" value="Cyt_P450_sf"/>
</dbReference>
<evidence type="ECO:0000313" key="19">
    <source>
        <dbReference type="RefSeq" id="XP_026667521.1"/>
    </source>
</evidence>
<keyword evidence="16" id="KW-0812">Transmembrane</keyword>
<dbReference type="GO" id="GO:0008395">
    <property type="term" value="F:steroid hydroxylase activity"/>
    <property type="evidence" value="ECO:0007669"/>
    <property type="project" value="TreeGrafter"/>
</dbReference>
<evidence type="ECO:0000256" key="6">
    <source>
        <dbReference type="ARBA" id="ARBA00022617"/>
    </source>
</evidence>
<comment type="similarity">
    <text evidence="5 15">Belongs to the cytochrome P450 family.</text>
</comment>
<dbReference type="RefSeq" id="XP_017876332.2">
    <property type="nucleotide sequence ID" value="XM_018020843.2"/>
</dbReference>
<dbReference type="GO" id="GO:0016712">
    <property type="term" value="F:oxidoreductase activity, acting on paired donors, with incorporation or reduction of molecular oxygen, reduced flavin or flavoprotein as one donor, and incorporation of one atom of oxygen"/>
    <property type="evidence" value="ECO:0007669"/>
    <property type="project" value="TreeGrafter"/>
</dbReference>
<protein>
    <submittedName>
        <fullName evidence="18 19">Methyl farnesoate epoxidase-like</fullName>
    </submittedName>
</protein>
<keyword evidence="13 16" id="KW-0472">Membrane</keyword>
<dbReference type="KEGG" id="ccal:108622763"/>
<organism evidence="17 18">
    <name type="scientific">Ceratina calcarata</name>
    <dbReference type="NCBI Taxonomy" id="156304"/>
    <lineage>
        <taxon>Eukaryota</taxon>
        <taxon>Metazoa</taxon>
        <taxon>Ecdysozoa</taxon>
        <taxon>Arthropoda</taxon>
        <taxon>Hexapoda</taxon>
        <taxon>Insecta</taxon>
        <taxon>Pterygota</taxon>
        <taxon>Neoptera</taxon>
        <taxon>Endopterygota</taxon>
        <taxon>Hymenoptera</taxon>
        <taxon>Apocrita</taxon>
        <taxon>Aculeata</taxon>
        <taxon>Apoidea</taxon>
        <taxon>Anthophila</taxon>
        <taxon>Apidae</taxon>
        <taxon>Ceratina</taxon>
        <taxon>Zadontomerus</taxon>
    </lineage>
</organism>
<sequence length="509" mass="57786">MVLIMFIELIMWFIILFIVTILILKVCHSYNRPQKFPPGPKGLPLIGNILDIIRLVNETKFYADAWCRLAEKYGPVVGIRLGFDEPMIIVSGKPAITEMLNRAEFDGRPNGFLFRYRTGGTRQGILFTDTNVWQNQRRFALKTLKQYGFGKNSMEEMLKHDAITLTNVVLELTRRGTIKTISSVVSAAVLSSLWFLIDGTKFDVGTEDPNLAEAINILQSLTSNSSVPGGILNYFPFLRHLFPNLTGFSVFAERQKRINNFFADVITKHKRHGIDDQCTNFIDAYLKEIEAQKESNSGYTFFNETQLLFVIKDLFAAGVDTTNNTIGFVIAFLVVHQDVQAKVYDEISRVVGKDVYPSLNDKDRLPYLRAVLAEVSRLANVGPTSIPHRAIVDTDLLGYEIKRNYTLLANFKSVHMSKEHWGDPEVFRPERFIDENGKFITDSWLMPFGLGRRKCLGETLAKNTVFLFMASLLQRIRFTLPSDHPKPSLRGIEGFVVTPPVMDIVALQR</sequence>
<comment type="cofactor">
    <cofactor evidence="1 14">
        <name>heme</name>
        <dbReference type="ChEBI" id="CHEBI:30413"/>
    </cofactor>
</comment>
<keyword evidence="6 14" id="KW-0349">Heme</keyword>
<evidence type="ECO:0000256" key="7">
    <source>
        <dbReference type="ARBA" id="ARBA00022723"/>
    </source>
</evidence>
<dbReference type="InterPro" id="IPR017972">
    <property type="entry name" value="Cyt_P450_CS"/>
</dbReference>
<dbReference type="InterPro" id="IPR001128">
    <property type="entry name" value="Cyt_P450"/>
</dbReference>
<evidence type="ECO:0000256" key="3">
    <source>
        <dbReference type="ARBA" id="ARBA00004174"/>
    </source>
</evidence>
<dbReference type="GeneID" id="108622763"/>
<dbReference type="GO" id="GO:0005506">
    <property type="term" value="F:iron ion binding"/>
    <property type="evidence" value="ECO:0007669"/>
    <property type="project" value="InterPro"/>
</dbReference>
<proteinExistence type="inferred from homology"/>
<dbReference type="GO" id="GO:0005789">
    <property type="term" value="C:endoplasmic reticulum membrane"/>
    <property type="evidence" value="ECO:0007669"/>
    <property type="project" value="UniProtKB-SubCell"/>
</dbReference>
<keyword evidence="11 14" id="KW-0408">Iron</keyword>
<keyword evidence="9" id="KW-0492">Microsome</keyword>
<evidence type="ECO:0000256" key="9">
    <source>
        <dbReference type="ARBA" id="ARBA00022848"/>
    </source>
</evidence>
<evidence type="ECO:0000256" key="15">
    <source>
        <dbReference type="RuleBase" id="RU000461"/>
    </source>
</evidence>
<dbReference type="GO" id="GO:0020037">
    <property type="term" value="F:heme binding"/>
    <property type="evidence" value="ECO:0007669"/>
    <property type="project" value="InterPro"/>
</dbReference>
<comment type="function">
    <text evidence="2">May be involved in the metabolism of insect hormones and in the breakdown of synthetic insecticides.</text>
</comment>
<evidence type="ECO:0000256" key="8">
    <source>
        <dbReference type="ARBA" id="ARBA00022824"/>
    </source>
</evidence>
<evidence type="ECO:0000313" key="18">
    <source>
        <dbReference type="RefSeq" id="XP_017876332.2"/>
    </source>
</evidence>
<name>A0AAJ7ITJ0_9HYME</name>
<dbReference type="PANTHER" id="PTHR24300:SF376">
    <property type="entry name" value="CYTOCHROME P450 15A1"/>
    <property type="match status" value="1"/>
</dbReference>
<keyword evidence="8" id="KW-0256">Endoplasmic reticulum</keyword>
<dbReference type="PRINTS" id="PR00385">
    <property type="entry name" value="P450"/>
</dbReference>
<dbReference type="RefSeq" id="XP_026667521.1">
    <property type="nucleotide sequence ID" value="XM_026811720.1"/>
</dbReference>
<dbReference type="InterPro" id="IPR050182">
    <property type="entry name" value="Cytochrome_P450_fam2"/>
</dbReference>
<feature type="transmembrane region" description="Helical" evidence="16">
    <location>
        <begin position="6"/>
        <end position="27"/>
    </location>
</feature>
<dbReference type="Pfam" id="PF00067">
    <property type="entry name" value="p450"/>
    <property type="match status" value="1"/>
</dbReference>
<dbReference type="PRINTS" id="PR00463">
    <property type="entry name" value="EP450I"/>
</dbReference>
<evidence type="ECO:0000256" key="12">
    <source>
        <dbReference type="ARBA" id="ARBA00023033"/>
    </source>
</evidence>
<feature type="binding site" description="axial binding residue" evidence="14">
    <location>
        <position position="455"/>
    </location>
    <ligand>
        <name>heme</name>
        <dbReference type="ChEBI" id="CHEBI:30413"/>
    </ligand>
    <ligandPart>
        <name>Fe</name>
        <dbReference type="ChEBI" id="CHEBI:18248"/>
    </ligandPart>
</feature>
<keyword evidence="12 15" id="KW-0503">Monooxygenase</keyword>
<reference evidence="18 19" key="1">
    <citation type="submission" date="2025-04" db="UniProtKB">
        <authorList>
            <consortium name="RefSeq"/>
        </authorList>
    </citation>
    <scope>IDENTIFICATION</scope>
    <source>
        <tissue evidence="18 19">Whole body</tissue>
    </source>
</reference>
<dbReference type="InterPro" id="IPR002401">
    <property type="entry name" value="Cyt_P450_E_grp-I"/>
</dbReference>
<dbReference type="FunFam" id="1.10.630.10:FF:000238">
    <property type="entry name" value="Cytochrome P450 2A6"/>
    <property type="match status" value="1"/>
</dbReference>
<evidence type="ECO:0000256" key="13">
    <source>
        <dbReference type="ARBA" id="ARBA00023136"/>
    </source>
</evidence>
<dbReference type="GO" id="GO:0006805">
    <property type="term" value="P:xenobiotic metabolic process"/>
    <property type="evidence" value="ECO:0007669"/>
    <property type="project" value="TreeGrafter"/>
</dbReference>